<comment type="caution">
    <text evidence="6">The sequence shown here is derived from an EMBL/GenBank/DDBJ whole genome shotgun (WGS) entry which is preliminary data.</text>
</comment>
<keyword evidence="5" id="KW-1003">Cell membrane</keyword>
<evidence type="ECO:0000256" key="4">
    <source>
        <dbReference type="ARBA" id="ARBA00023136"/>
    </source>
</evidence>
<feature type="transmembrane region" description="Helical" evidence="5">
    <location>
        <begin position="60"/>
        <end position="79"/>
    </location>
</feature>
<evidence type="ECO:0000256" key="2">
    <source>
        <dbReference type="ARBA" id="ARBA00022692"/>
    </source>
</evidence>
<keyword evidence="4 5" id="KW-0472">Membrane</keyword>
<reference evidence="6 7" key="1">
    <citation type="submission" date="2013-02" db="EMBL/GenBank/DDBJ databases">
        <authorList>
            <person name="Fiebig A."/>
            <person name="Goeker M."/>
            <person name="Klenk H.-P.P."/>
        </authorList>
    </citation>
    <scope>NUCLEOTIDE SEQUENCE [LARGE SCALE GENOMIC DNA]</scope>
    <source>
        <strain evidence="6 7">DSM 19309</strain>
    </source>
</reference>
<organism evidence="6 7">
    <name type="scientific">Rubellimicrobium mesophilum DSM 19309</name>
    <dbReference type="NCBI Taxonomy" id="442562"/>
    <lineage>
        <taxon>Bacteria</taxon>
        <taxon>Pseudomonadati</taxon>
        <taxon>Pseudomonadota</taxon>
        <taxon>Alphaproteobacteria</taxon>
        <taxon>Rhodobacterales</taxon>
        <taxon>Roseobacteraceae</taxon>
        <taxon>Rubellimicrobium</taxon>
    </lineage>
</organism>
<dbReference type="RefSeq" id="WP_245639286.1">
    <property type="nucleotide sequence ID" value="NZ_KK088582.1"/>
</dbReference>
<dbReference type="PANTHER" id="PTHR43483">
    <property type="entry name" value="MEMBRANE TRANSPORTER PROTEIN HI_0806-RELATED"/>
    <property type="match status" value="1"/>
</dbReference>
<feature type="transmembrane region" description="Helical" evidence="5">
    <location>
        <begin position="91"/>
        <end position="111"/>
    </location>
</feature>
<evidence type="ECO:0000313" key="7">
    <source>
        <dbReference type="Proteomes" id="UP000019666"/>
    </source>
</evidence>
<feature type="transmembrane region" description="Helical" evidence="5">
    <location>
        <begin position="12"/>
        <end position="40"/>
    </location>
</feature>
<keyword evidence="2 5" id="KW-0812">Transmembrane</keyword>
<feature type="transmembrane region" description="Helical" evidence="5">
    <location>
        <begin position="117"/>
        <end position="136"/>
    </location>
</feature>
<gene>
    <name evidence="6" type="ORF">Rumeso_00604</name>
</gene>
<name>A0A017HTP8_9RHOB</name>
<evidence type="ECO:0000313" key="6">
    <source>
        <dbReference type="EMBL" id="EYD77877.1"/>
    </source>
</evidence>
<accession>A0A017HTP8</accession>
<protein>
    <recommendedName>
        <fullName evidence="5">Probable membrane transporter protein</fullName>
    </recommendedName>
</protein>
<sequence>MFDALIDLANDLLPVVAALIVAGSAIGFMAGLFGIGGGAISVPVFYQVFGVLGFDEAVRMPLAVGTSLAVIIPTSFISARAHLRRGTVDMGLLRLWAVPVIAGVVLGSVIARFADPWVFKLVFVGVAGVNAIKLLFGGEGWRIRDGLPGRAVLRLYGVVTGLLSALMGIGGGSITNLLLTLHGVPIHRAVSTGAGAGVLIALPATLGYVYAGWGKPGLPLDATGYVSWLTVAATVPTTLMTTRAGVALAHRLSRRALETAFGLFLLFVSARFLWDLL</sequence>
<feature type="transmembrane region" description="Helical" evidence="5">
    <location>
        <begin position="225"/>
        <end position="249"/>
    </location>
</feature>
<dbReference type="PANTHER" id="PTHR43483:SF3">
    <property type="entry name" value="MEMBRANE TRANSPORTER PROTEIN HI_0806-RELATED"/>
    <property type="match status" value="1"/>
</dbReference>
<dbReference type="Pfam" id="PF01925">
    <property type="entry name" value="TauE"/>
    <property type="match status" value="1"/>
</dbReference>
<feature type="transmembrane region" description="Helical" evidence="5">
    <location>
        <begin position="156"/>
        <end position="179"/>
    </location>
</feature>
<comment type="subcellular location">
    <subcellularLocation>
        <location evidence="5">Cell membrane</location>
        <topology evidence="5">Multi-pass membrane protein</topology>
    </subcellularLocation>
    <subcellularLocation>
        <location evidence="1">Membrane</location>
        <topology evidence="1">Multi-pass membrane protein</topology>
    </subcellularLocation>
</comment>
<evidence type="ECO:0000256" key="1">
    <source>
        <dbReference type="ARBA" id="ARBA00004141"/>
    </source>
</evidence>
<feature type="transmembrane region" description="Helical" evidence="5">
    <location>
        <begin position="256"/>
        <end position="274"/>
    </location>
</feature>
<comment type="similarity">
    <text evidence="5">Belongs to the 4-toluene sulfonate uptake permease (TSUP) (TC 2.A.102) family.</text>
</comment>
<dbReference type="Proteomes" id="UP000019666">
    <property type="component" value="Unassembled WGS sequence"/>
</dbReference>
<dbReference type="HOGENOM" id="CLU_045498_6_0_5"/>
<keyword evidence="7" id="KW-1185">Reference proteome</keyword>
<keyword evidence="3 5" id="KW-1133">Transmembrane helix</keyword>
<proteinExistence type="inferred from homology"/>
<dbReference type="EMBL" id="AOSK01000021">
    <property type="protein sequence ID" value="EYD77877.1"/>
    <property type="molecule type" value="Genomic_DNA"/>
</dbReference>
<evidence type="ECO:0000256" key="5">
    <source>
        <dbReference type="RuleBase" id="RU363041"/>
    </source>
</evidence>
<evidence type="ECO:0000256" key="3">
    <source>
        <dbReference type="ARBA" id="ARBA00022989"/>
    </source>
</evidence>
<dbReference type="STRING" id="442562.Rumeso_00604"/>
<dbReference type="AlphaFoldDB" id="A0A017HTP8"/>
<dbReference type="GO" id="GO:0005886">
    <property type="term" value="C:plasma membrane"/>
    <property type="evidence" value="ECO:0007669"/>
    <property type="project" value="UniProtKB-SubCell"/>
</dbReference>
<dbReference type="InterPro" id="IPR002781">
    <property type="entry name" value="TM_pro_TauE-like"/>
</dbReference>